<gene>
    <name evidence="1" type="ORF">PXEA_LOCUS32791</name>
</gene>
<dbReference type="Proteomes" id="UP000784294">
    <property type="component" value="Unassembled WGS sequence"/>
</dbReference>
<comment type="caution">
    <text evidence="1">The sequence shown here is derived from an EMBL/GenBank/DDBJ whole genome shotgun (WGS) entry which is preliminary data.</text>
</comment>
<name>A0A3S5B3H0_9PLAT</name>
<evidence type="ECO:0000313" key="2">
    <source>
        <dbReference type="Proteomes" id="UP000784294"/>
    </source>
</evidence>
<organism evidence="1 2">
    <name type="scientific">Protopolystoma xenopodis</name>
    <dbReference type="NCBI Taxonomy" id="117903"/>
    <lineage>
        <taxon>Eukaryota</taxon>
        <taxon>Metazoa</taxon>
        <taxon>Spiralia</taxon>
        <taxon>Lophotrochozoa</taxon>
        <taxon>Platyhelminthes</taxon>
        <taxon>Monogenea</taxon>
        <taxon>Polyopisthocotylea</taxon>
        <taxon>Polystomatidea</taxon>
        <taxon>Polystomatidae</taxon>
        <taxon>Protopolystoma</taxon>
    </lineage>
</organism>
<evidence type="ECO:0000313" key="1">
    <source>
        <dbReference type="EMBL" id="VEL39351.1"/>
    </source>
</evidence>
<accession>A0A3S5B3H0</accession>
<dbReference type="EMBL" id="CAAALY010260982">
    <property type="protein sequence ID" value="VEL39351.1"/>
    <property type="molecule type" value="Genomic_DNA"/>
</dbReference>
<proteinExistence type="predicted"/>
<sequence>MPSLTSTNVLAPVDLPSLPFDVFVPRQGDTMLSEKTNLYFDAGLYSTRLKQSTIRHSSRSSTFHPQSGRKGLLRRRRFRCKNEGGDVEPDGLALFGTTDSGTLTFWPLQQGRPAFRLRLTCSLSANSDTETPPRQKAITVPEIGRFCRRLKEEESISSAKGEAASLGH</sequence>
<reference evidence="1" key="1">
    <citation type="submission" date="2018-11" db="EMBL/GenBank/DDBJ databases">
        <authorList>
            <consortium name="Pathogen Informatics"/>
        </authorList>
    </citation>
    <scope>NUCLEOTIDE SEQUENCE</scope>
</reference>
<feature type="non-terminal residue" evidence="1">
    <location>
        <position position="168"/>
    </location>
</feature>
<keyword evidence="2" id="KW-1185">Reference proteome</keyword>
<protein>
    <submittedName>
        <fullName evidence="1">Uncharacterized protein</fullName>
    </submittedName>
</protein>
<dbReference type="AlphaFoldDB" id="A0A3S5B3H0"/>